<reference evidence="2" key="1">
    <citation type="journal article" date="2011" name="Nat. Biotechnol.">
        <title>The genomic sequence of the Chinese hamster ovary (CHO)-K1 cell line.</title>
        <authorList>
            <person name="Xu X."/>
            <person name="Nagarajan H."/>
            <person name="Lewis N.E."/>
            <person name="Pan S."/>
            <person name="Cai Z."/>
            <person name="Liu X."/>
            <person name="Chen W."/>
            <person name="Xie M."/>
            <person name="Wang W."/>
            <person name="Hammond S."/>
            <person name="Andersen M.R."/>
            <person name="Neff N."/>
            <person name="Passarelli B."/>
            <person name="Koh W."/>
            <person name="Fan H.C."/>
            <person name="Wang J."/>
            <person name="Gui Y."/>
            <person name="Lee K.H."/>
            <person name="Betenbaugh M.J."/>
            <person name="Quake S.R."/>
            <person name="Famili I."/>
            <person name="Palsson B.O."/>
            <person name="Wang J."/>
        </authorList>
    </citation>
    <scope>NUCLEOTIDE SEQUENCE [LARGE SCALE GENOMIC DNA]</scope>
    <source>
        <strain evidence="2">CHO K1 cell line</strain>
    </source>
</reference>
<protein>
    <submittedName>
        <fullName evidence="1">Uncharacterized protein</fullName>
    </submittedName>
</protein>
<dbReference type="AlphaFoldDB" id="G3HDI1"/>
<gene>
    <name evidence="1" type="ORF">I79_008526</name>
</gene>
<dbReference type="InParanoid" id="G3HDI1"/>
<accession>G3HDI1</accession>
<organism evidence="1 2">
    <name type="scientific">Cricetulus griseus</name>
    <name type="common">Chinese hamster</name>
    <name type="synonym">Cricetulus barabensis griseus</name>
    <dbReference type="NCBI Taxonomy" id="10029"/>
    <lineage>
        <taxon>Eukaryota</taxon>
        <taxon>Metazoa</taxon>
        <taxon>Chordata</taxon>
        <taxon>Craniata</taxon>
        <taxon>Vertebrata</taxon>
        <taxon>Euteleostomi</taxon>
        <taxon>Mammalia</taxon>
        <taxon>Eutheria</taxon>
        <taxon>Euarchontoglires</taxon>
        <taxon>Glires</taxon>
        <taxon>Rodentia</taxon>
        <taxon>Myomorpha</taxon>
        <taxon>Muroidea</taxon>
        <taxon>Cricetidae</taxon>
        <taxon>Cricetinae</taxon>
        <taxon>Cricetulus</taxon>
    </lineage>
</organism>
<name>G3HDI1_CRIGR</name>
<proteinExistence type="predicted"/>
<evidence type="ECO:0000313" key="1">
    <source>
        <dbReference type="EMBL" id="EGW11537.1"/>
    </source>
</evidence>
<dbReference type="Proteomes" id="UP000001075">
    <property type="component" value="Unassembled WGS sequence"/>
</dbReference>
<evidence type="ECO:0000313" key="2">
    <source>
        <dbReference type="Proteomes" id="UP000001075"/>
    </source>
</evidence>
<sequence>MGVAGVALDPLPQGCPGGTELGRPKMGFLNWNSASCHRVKQAEGRQGWAQER</sequence>
<dbReference type="EMBL" id="JH000296">
    <property type="protein sequence ID" value="EGW11537.1"/>
    <property type="molecule type" value="Genomic_DNA"/>
</dbReference>